<keyword evidence="11 35" id="KW-0812">Transmembrane</keyword>
<evidence type="ECO:0000256" key="3">
    <source>
        <dbReference type="ARBA" id="ARBA00004477"/>
    </source>
</evidence>
<evidence type="ECO:0000256" key="16">
    <source>
        <dbReference type="ARBA" id="ARBA00022840"/>
    </source>
</evidence>
<dbReference type="GO" id="GO:0031901">
    <property type="term" value="C:early endosome membrane"/>
    <property type="evidence" value="ECO:0007669"/>
    <property type="project" value="UniProtKB-SubCell"/>
</dbReference>
<keyword evidence="14" id="KW-0967">Endosome</keyword>
<dbReference type="InterPro" id="IPR025837">
    <property type="entry name" value="CFTR_reg_dom"/>
</dbReference>
<dbReference type="CDD" id="cd03291">
    <property type="entry name" value="ABCC_CFTR1"/>
    <property type="match status" value="1"/>
</dbReference>
<evidence type="ECO:0000313" key="40">
    <source>
        <dbReference type="Proteomes" id="UP000710432"/>
    </source>
</evidence>
<comment type="subcellular location">
    <subcellularLocation>
        <location evidence="2">Apical cell membrane</location>
        <topology evidence="2">Multi-pass membrane protein</topology>
    </subcellularLocation>
    <subcellularLocation>
        <location evidence="35">Cell membrane</location>
        <topology evidence="35">Multi-pass membrane protein</topology>
    </subcellularLocation>
    <subcellularLocation>
        <location evidence="4">Early endosome membrane</location>
        <topology evidence="4">Multi-pass membrane protein</topology>
    </subcellularLocation>
    <subcellularLocation>
        <location evidence="3">Endoplasmic reticulum membrane</location>
        <topology evidence="3">Multi-pass membrane protein</topology>
    </subcellularLocation>
    <subcellularLocation>
        <location evidence="1">Recycling endosome membrane</location>
        <topology evidence="1">Multi-pass membrane protein</topology>
    </subcellularLocation>
</comment>
<keyword evidence="22 35" id="KW-0869">Chloride channel</keyword>
<dbReference type="GO" id="GO:0016887">
    <property type="term" value="F:ATP hydrolysis activity"/>
    <property type="evidence" value="ECO:0007669"/>
    <property type="project" value="InterPro"/>
</dbReference>
<evidence type="ECO:0000256" key="34">
    <source>
        <dbReference type="ARBA" id="ARBA00048778"/>
    </source>
</evidence>
<keyword evidence="15" id="KW-0256">Endoplasmic reticulum</keyword>
<evidence type="ECO:0000256" key="21">
    <source>
        <dbReference type="ARBA" id="ARBA00023139"/>
    </source>
</evidence>
<dbReference type="InterPro" id="IPR009147">
    <property type="entry name" value="CFTR/ABCC7"/>
</dbReference>
<dbReference type="Pfam" id="PF14396">
    <property type="entry name" value="CFTR_R"/>
    <property type="match status" value="1"/>
</dbReference>
<keyword evidence="9" id="KW-1003">Cell membrane</keyword>
<evidence type="ECO:0000256" key="29">
    <source>
        <dbReference type="ARBA" id="ARBA00029720"/>
    </source>
</evidence>
<dbReference type="FunFam" id="3.40.50.300:FF:000581">
    <property type="entry name" value="Cystic fibrosis transmembrane conductance regulator"/>
    <property type="match status" value="1"/>
</dbReference>
<evidence type="ECO:0000256" key="2">
    <source>
        <dbReference type="ARBA" id="ARBA00004424"/>
    </source>
</evidence>
<dbReference type="InterPro" id="IPR017871">
    <property type="entry name" value="ABC_transporter-like_CS"/>
</dbReference>
<organism evidence="39 40">
    <name type="scientific">Microtus ochrogaster</name>
    <name type="common">Prairie vole</name>
    <dbReference type="NCBI Taxonomy" id="79684"/>
    <lineage>
        <taxon>Eukaryota</taxon>
        <taxon>Metazoa</taxon>
        <taxon>Chordata</taxon>
        <taxon>Craniata</taxon>
        <taxon>Vertebrata</taxon>
        <taxon>Euteleostomi</taxon>
        <taxon>Mammalia</taxon>
        <taxon>Eutheria</taxon>
        <taxon>Euarchontoglires</taxon>
        <taxon>Glires</taxon>
        <taxon>Rodentia</taxon>
        <taxon>Myomorpha</taxon>
        <taxon>Muroidea</taxon>
        <taxon>Cricetidae</taxon>
        <taxon>Arvicolinae</taxon>
        <taxon>Microtus</taxon>
    </lineage>
</organism>
<feature type="transmembrane region" description="Helical" evidence="35">
    <location>
        <begin position="618"/>
        <end position="644"/>
    </location>
</feature>
<evidence type="ECO:0000256" key="5">
    <source>
        <dbReference type="ARBA" id="ARBA00009118"/>
    </source>
</evidence>
<dbReference type="InterPro" id="IPR011527">
    <property type="entry name" value="ABC1_TM_dom"/>
</dbReference>
<dbReference type="PANTHER" id="PTHR24223:SF19">
    <property type="entry name" value="CYSTIC FIBROSIS TRANSMEMBRANE CONDUCTANCE REGULATOR"/>
    <property type="match status" value="1"/>
</dbReference>
<dbReference type="PANTHER" id="PTHR24223">
    <property type="entry name" value="ATP-BINDING CASSETTE SUB-FAMILY C"/>
    <property type="match status" value="1"/>
</dbReference>
<evidence type="ECO:0000256" key="30">
    <source>
        <dbReference type="ARBA" id="ARBA00031358"/>
    </source>
</evidence>
<comment type="catalytic activity">
    <reaction evidence="32 35">
        <text>ATP + H2O + closed Cl(-) channel = ADP + phosphate + open Cl(-) channel.</text>
        <dbReference type="EC" id="5.6.1.6"/>
    </reaction>
</comment>
<evidence type="ECO:0000256" key="18">
    <source>
        <dbReference type="ARBA" id="ARBA00022989"/>
    </source>
</evidence>
<evidence type="ECO:0000256" key="1">
    <source>
        <dbReference type="ARBA" id="ARBA00004195"/>
    </source>
</evidence>
<sequence>MEKLIENLREVELKLTRKAAYMRFFTSSAFFFSGFLVVFLSVYPYTVINGIILRKIFTTISFCIVLRMSVTRQFPTAVQTWYDSIGMITKVQDFLQNQEYKTLEYNLMTTDVVMENVTAFWEEGFGELLEKVQLNNGDRKLSNGDSSIGFNHLCFLGNPVLKNINFKVEKGEMLAITGSTGAGKTSLLMMILGELEASEGIIKHSGRISFCSQFSWIMPGTIRENIIFGVSYDEYRYKSIVKACQLQEDISKFAEKDNTVLGEGGVTLSGGQRARISLARAVYKDADLYLLDSPFGYLDVLTEEQIFENCICKLMANKTRILVTSKMEHLKKADKILILHEGSSYFYGTFSELQSLRPDFTSKLMGYDTFDQFTEERRSSILTETLRRFSVDESSVTWNKTKQSFKQTGEYGEKRKSSILNSFSNMKKFSIVPKTPLVTEEDFDEPQERRLSLAPDSEQGEAVLPRSNLIPPGPTFPGRRRQSVLDLMTYTPTQGFSNIQRTRTSIRKISLAPQISLNEVDIYSRRLSEDSALNITEEVNEEDLKECFFDDIVKIPPVTTWNTYLRYFTLHKSLLIVLIWCVFVFLVEVSMFTCKLLLNPTHDGKNATLATNNTYLVIITHTSFFYIFYIYVGVADTLLALGLFRGLPLVHTLIKAARILHQKMLHSILHAPMSTLNSLKAGGIINRFSKDVAILDDFLPLTIFDFIQLLFIVIGAITVVSILLPYIFLATVPGLVAFILLRAYFLHTSQQLKQLESEGEGEGSTGIILTLAMNIMSTLQWAVNTSIDVDSLMRSVSRVFKFIDIPKEESGCTKIMKGLPHEDPSKVLVIENQHVKKTDIWPSRGEMIVKDLTVKYGDDGNPILENISFSVSPGLRVGLLGRTGSGKSTLLSAFLRLLNIKGDIQIDGVSWNSVTLQEWRKAFGVITQKVFIFSGTFRQNLDPNGKWRDEEIWEVADEVGLKSVIEQFPGQLNFTLVDGGYVLSHGHKQLMCLARSVLSKAKILLLDEPSAHLDPITYQVIRRVLKRAFSNCTVILCEHRIEAMLDCQRFLVIEEGSVSQYDSLQALLNEKSLFQQAISSSEKMRLFQSRHSSKQKPRSQITALKEETEEEVQETRL</sequence>
<dbReference type="GO" id="GO:0015701">
    <property type="term" value="P:bicarbonate transport"/>
    <property type="evidence" value="ECO:0007669"/>
    <property type="project" value="TreeGrafter"/>
</dbReference>
<feature type="transmembrane region" description="Helical" evidence="35">
    <location>
        <begin position="574"/>
        <end position="598"/>
    </location>
</feature>
<evidence type="ECO:0000256" key="11">
    <source>
        <dbReference type="ARBA" id="ARBA00022692"/>
    </source>
</evidence>
<dbReference type="GO" id="GO:0016324">
    <property type="term" value="C:apical plasma membrane"/>
    <property type="evidence" value="ECO:0007669"/>
    <property type="project" value="UniProtKB-SubCell"/>
</dbReference>
<keyword evidence="24 35" id="KW-0868">Chloride</keyword>
<feature type="transmembrane region" description="Helical" evidence="35">
    <location>
        <begin position="21"/>
        <end position="45"/>
    </location>
</feature>
<evidence type="ECO:0000256" key="4">
    <source>
        <dbReference type="ARBA" id="ARBA00004520"/>
    </source>
</evidence>
<evidence type="ECO:0000256" key="24">
    <source>
        <dbReference type="ARBA" id="ARBA00023214"/>
    </source>
</evidence>
<dbReference type="InterPro" id="IPR047082">
    <property type="entry name" value="CFTR1_ATP-bd_dom1"/>
</dbReference>
<evidence type="ECO:0000256" key="19">
    <source>
        <dbReference type="ARBA" id="ARBA00023065"/>
    </source>
</evidence>
<evidence type="ECO:0000256" key="33">
    <source>
        <dbReference type="ARBA" id="ARBA00044653"/>
    </source>
</evidence>
<evidence type="ECO:0000256" key="36">
    <source>
        <dbReference type="SAM" id="MobiDB-lite"/>
    </source>
</evidence>
<keyword evidence="23" id="KW-0325">Glycoprotein</keyword>
<dbReference type="PRINTS" id="PR01851">
    <property type="entry name" value="CYSFIBREGLTR"/>
</dbReference>
<evidence type="ECO:0000259" key="37">
    <source>
        <dbReference type="PROSITE" id="PS50893"/>
    </source>
</evidence>
<dbReference type="SUPFAM" id="SSF90123">
    <property type="entry name" value="ABC transporter transmembrane region"/>
    <property type="match status" value="1"/>
</dbReference>
<accession>A0A8J6KTN4</accession>
<dbReference type="InterPro" id="IPR050173">
    <property type="entry name" value="ABC_transporter_C-like"/>
</dbReference>
<evidence type="ECO:0000256" key="25">
    <source>
        <dbReference type="ARBA" id="ARBA00023235"/>
    </source>
</evidence>
<dbReference type="GO" id="GO:0140359">
    <property type="term" value="F:ABC-type transporter activity"/>
    <property type="evidence" value="ECO:0007669"/>
    <property type="project" value="InterPro"/>
</dbReference>
<dbReference type="Gene3D" id="3.40.50.300">
    <property type="entry name" value="P-loop containing nucleotide triphosphate hydrolases"/>
    <property type="match status" value="2"/>
</dbReference>
<evidence type="ECO:0000256" key="15">
    <source>
        <dbReference type="ARBA" id="ARBA00022824"/>
    </source>
</evidence>
<evidence type="ECO:0000256" key="28">
    <source>
        <dbReference type="ARBA" id="ARBA00024167"/>
    </source>
</evidence>
<dbReference type="InterPro" id="IPR003593">
    <property type="entry name" value="AAA+_ATPase"/>
</dbReference>
<evidence type="ECO:0000256" key="12">
    <source>
        <dbReference type="ARBA" id="ARBA00022737"/>
    </source>
</evidence>
<dbReference type="PROSITE" id="PS50929">
    <property type="entry name" value="ABC_TM1F"/>
    <property type="match status" value="1"/>
</dbReference>
<comment type="function">
    <text evidence="35">Epithelial ion channel that plays an important role in the regulation of epithelial ion and water transport and fluid homeostasis. Mediates the transport of chloride ions across the cell membrane. Possesses an intrinsic ATPase activity and utilizes ATP to gate its channel; the passive flow of anions through the channel is gated by cycles of ATP binding and hydrolysis by the ATP-binding domains. The ion channel is also permeable to HCO(3)(-); selectivity depends on the extracellular chloride concentration. Exerts its function also by modulating the activity of other ion channels and transporters. Contributes to the regulation of the pH and the ion content of the epithelial fluid layer.</text>
</comment>
<keyword evidence="19 35" id="KW-0406">Ion transport</keyword>
<evidence type="ECO:0000256" key="6">
    <source>
        <dbReference type="ARBA" id="ARBA00012195"/>
    </source>
</evidence>
<keyword evidence="17" id="KW-0832">Ubl conjugation</keyword>
<dbReference type="SUPFAM" id="SSF52540">
    <property type="entry name" value="P-loop containing nucleoside triphosphate hydrolases"/>
    <property type="match status" value="2"/>
</dbReference>
<keyword evidence="10 35" id="KW-0597">Phosphoprotein</keyword>
<keyword evidence="13 35" id="KW-0547">Nucleotide-binding</keyword>
<evidence type="ECO:0000313" key="39">
    <source>
        <dbReference type="EMBL" id="KAH0512545.1"/>
    </source>
</evidence>
<feature type="domain" description="ABC transporter" evidence="37">
    <location>
        <begin position="847"/>
        <end position="1080"/>
    </location>
</feature>
<comment type="catalytic activity">
    <reaction evidence="34">
        <text>ATP + H2O = ADP + phosphate + H(+)</text>
        <dbReference type="Rhea" id="RHEA:13065"/>
        <dbReference type="ChEBI" id="CHEBI:15377"/>
        <dbReference type="ChEBI" id="CHEBI:15378"/>
        <dbReference type="ChEBI" id="CHEBI:30616"/>
        <dbReference type="ChEBI" id="CHEBI:43474"/>
        <dbReference type="ChEBI" id="CHEBI:456216"/>
    </reaction>
    <physiologicalReaction direction="left-to-right" evidence="34">
        <dbReference type="Rhea" id="RHEA:13066"/>
    </physiologicalReaction>
</comment>
<keyword evidence="18 35" id="KW-1133">Transmembrane helix</keyword>
<dbReference type="PROSITE" id="PS50893">
    <property type="entry name" value="ABC_TRANSPORTER_2"/>
    <property type="match status" value="2"/>
</dbReference>
<evidence type="ECO:0000256" key="27">
    <source>
        <dbReference type="ARBA" id="ARBA00023303"/>
    </source>
</evidence>
<evidence type="ECO:0000259" key="38">
    <source>
        <dbReference type="PROSITE" id="PS50929"/>
    </source>
</evidence>
<evidence type="ECO:0000256" key="10">
    <source>
        <dbReference type="ARBA" id="ARBA00022553"/>
    </source>
</evidence>
<dbReference type="InterPro" id="IPR036640">
    <property type="entry name" value="ABC1_TM_sf"/>
</dbReference>
<keyword evidence="21" id="KW-0564">Palmitate</keyword>
<keyword evidence="26" id="KW-0449">Lipoprotein</keyword>
<comment type="caution">
    <text evidence="39">The sequence shown here is derived from an EMBL/GenBank/DDBJ whole genome shotgun (WGS) entry which is preliminary data.</text>
</comment>
<protein>
    <recommendedName>
        <fullName evidence="7 35">Cystic fibrosis transmembrane conductance regulator</fullName>
        <ecNumber evidence="6 35">5.6.1.6</ecNumber>
    </recommendedName>
    <alternativeName>
        <fullName evidence="29 35">ATP-binding cassette sub-family C member 7</fullName>
    </alternativeName>
    <alternativeName>
        <fullName evidence="30 35">Channel conductance-controlling ATPase</fullName>
    </alternativeName>
    <alternativeName>
        <fullName evidence="31 35">cAMP-dependent chloride channel</fullName>
    </alternativeName>
</protein>
<comment type="caution">
    <text evidence="35">Lacks conserved residue(s) required for the propagation of feature annotation.</text>
</comment>
<evidence type="ECO:0000256" key="31">
    <source>
        <dbReference type="ARBA" id="ARBA00033163"/>
    </source>
</evidence>
<keyword evidence="12" id="KW-0677">Repeat</keyword>
<evidence type="ECO:0000256" key="26">
    <source>
        <dbReference type="ARBA" id="ARBA00023288"/>
    </source>
</evidence>
<comment type="catalytic activity">
    <reaction evidence="28">
        <text>chloride(in) = chloride(out)</text>
        <dbReference type="Rhea" id="RHEA:29823"/>
        <dbReference type="ChEBI" id="CHEBI:17996"/>
    </reaction>
</comment>
<dbReference type="GO" id="GO:0055038">
    <property type="term" value="C:recycling endosome membrane"/>
    <property type="evidence" value="ECO:0007669"/>
    <property type="project" value="UniProtKB-SubCell"/>
</dbReference>
<feature type="domain" description="ABC transmembrane type-1" evidence="38">
    <location>
        <begin position="613"/>
        <end position="758"/>
    </location>
</feature>
<evidence type="ECO:0000256" key="35">
    <source>
        <dbReference type="RuleBase" id="RU362037"/>
    </source>
</evidence>
<reference evidence="39" key="1">
    <citation type="submission" date="2020-03" db="EMBL/GenBank/DDBJ databases">
        <title>Studies in the Genomics of Life Span.</title>
        <authorList>
            <person name="Glass D."/>
        </authorList>
    </citation>
    <scope>NUCLEOTIDE SEQUENCE</scope>
    <source>
        <strain evidence="39">LTLLF</strain>
        <tissue evidence="39">Muscle</tissue>
    </source>
</reference>
<evidence type="ECO:0000256" key="23">
    <source>
        <dbReference type="ARBA" id="ARBA00023180"/>
    </source>
</evidence>
<gene>
    <name evidence="39" type="ORF">LTLLF_144255</name>
</gene>
<comment type="catalytic activity">
    <reaction evidence="33">
        <text>hydrogencarbonate(in) = hydrogencarbonate(out)</text>
        <dbReference type="Rhea" id="RHEA:28695"/>
        <dbReference type="ChEBI" id="CHEBI:17544"/>
    </reaction>
</comment>
<dbReference type="EC" id="5.6.1.6" evidence="6 35"/>
<feature type="transmembrane region" description="Helical" evidence="35">
    <location>
        <begin position="726"/>
        <end position="745"/>
    </location>
</feature>
<comment type="similarity">
    <text evidence="5 35">Belongs to the ABC transporter superfamily. ABCC family. CFTR transporter (TC 3.A.1.202) subfamily.</text>
</comment>
<dbReference type="AlphaFoldDB" id="A0A8J6KTN4"/>
<keyword evidence="27 35" id="KW-0407">Ion channel</keyword>
<dbReference type="FunFam" id="3.40.50.300:FF:000591">
    <property type="entry name" value="Cystic fibrosis transmembrane conductance regulator"/>
    <property type="match status" value="1"/>
</dbReference>
<evidence type="ECO:0000256" key="20">
    <source>
        <dbReference type="ARBA" id="ARBA00023136"/>
    </source>
</evidence>
<dbReference type="GO" id="GO:0005524">
    <property type="term" value="F:ATP binding"/>
    <property type="evidence" value="ECO:0007669"/>
    <property type="project" value="UniProtKB-KW"/>
</dbReference>
<dbReference type="GO" id="GO:0005260">
    <property type="term" value="F:intracellularly ATP-gated chloride channel activity"/>
    <property type="evidence" value="ECO:0007669"/>
    <property type="project" value="UniProtKB-EC"/>
</dbReference>
<keyword evidence="20 35" id="KW-0472">Membrane</keyword>
<name>A0A8J6KTN4_MICOH</name>
<proteinExistence type="inferred from homology"/>
<keyword evidence="25" id="KW-0413">Isomerase</keyword>
<dbReference type="SMART" id="SM00382">
    <property type="entry name" value="AAA"/>
    <property type="match status" value="2"/>
</dbReference>
<keyword evidence="8 35" id="KW-0813">Transport</keyword>
<evidence type="ECO:0000256" key="32">
    <source>
        <dbReference type="ARBA" id="ARBA00034073"/>
    </source>
</evidence>
<dbReference type="Proteomes" id="UP000710432">
    <property type="component" value="Unassembled WGS sequence"/>
</dbReference>
<dbReference type="PROSITE" id="PS00211">
    <property type="entry name" value="ABC_TRANSPORTER_1"/>
    <property type="match status" value="1"/>
</dbReference>
<dbReference type="Pfam" id="PF00005">
    <property type="entry name" value="ABC_tran"/>
    <property type="match status" value="2"/>
</dbReference>
<feature type="region of interest" description="Disordered" evidence="36">
    <location>
        <begin position="455"/>
        <end position="475"/>
    </location>
</feature>
<feature type="region of interest" description="Disordered" evidence="36">
    <location>
        <begin position="1087"/>
        <end position="1117"/>
    </location>
</feature>
<evidence type="ECO:0000256" key="9">
    <source>
        <dbReference type="ARBA" id="ARBA00022475"/>
    </source>
</evidence>
<evidence type="ECO:0000256" key="8">
    <source>
        <dbReference type="ARBA" id="ARBA00022448"/>
    </source>
</evidence>
<evidence type="ECO:0000256" key="22">
    <source>
        <dbReference type="ARBA" id="ARBA00023173"/>
    </source>
</evidence>
<keyword evidence="16 35" id="KW-0067">ATP-binding</keyword>
<feature type="domain" description="ABC transporter" evidence="37">
    <location>
        <begin position="132"/>
        <end position="366"/>
    </location>
</feature>
<dbReference type="InterPro" id="IPR003439">
    <property type="entry name" value="ABC_transporter-like_ATP-bd"/>
</dbReference>
<dbReference type="InterPro" id="IPR027417">
    <property type="entry name" value="P-loop_NTPase"/>
</dbReference>
<evidence type="ECO:0000256" key="17">
    <source>
        <dbReference type="ARBA" id="ARBA00022843"/>
    </source>
</evidence>
<dbReference type="Gene3D" id="1.20.1560.10">
    <property type="entry name" value="ABC transporter type 1, transmembrane domain"/>
    <property type="match status" value="1"/>
</dbReference>
<feature type="transmembrane region" description="Helical" evidence="35">
    <location>
        <begin position="698"/>
        <end position="720"/>
    </location>
</feature>
<dbReference type="GO" id="GO:0005829">
    <property type="term" value="C:cytosol"/>
    <property type="evidence" value="ECO:0007669"/>
    <property type="project" value="TreeGrafter"/>
</dbReference>
<dbReference type="Pfam" id="PF00664">
    <property type="entry name" value="ABC_membrane"/>
    <property type="match status" value="1"/>
</dbReference>
<dbReference type="GO" id="GO:0005789">
    <property type="term" value="C:endoplasmic reticulum membrane"/>
    <property type="evidence" value="ECO:0007669"/>
    <property type="project" value="UniProtKB-SubCell"/>
</dbReference>
<dbReference type="GO" id="GO:0034707">
    <property type="term" value="C:chloride channel complex"/>
    <property type="evidence" value="ECO:0007669"/>
    <property type="project" value="UniProtKB-UniRule"/>
</dbReference>
<evidence type="ECO:0000256" key="14">
    <source>
        <dbReference type="ARBA" id="ARBA00022753"/>
    </source>
</evidence>
<dbReference type="EMBL" id="JAATJU010021900">
    <property type="protein sequence ID" value="KAH0512545.1"/>
    <property type="molecule type" value="Genomic_DNA"/>
</dbReference>
<feature type="compositionally biased region" description="Acidic residues" evidence="36">
    <location>
        <begin position="1107"/>
        <end position="1117"/>
    </location>
</feature>
<evidence type="ECO:0000256" key="7">
    <source>
        <dbReference type="ARBA" id="ARBA00016668"/>
    </source>
</evidence>
<evidence type="ECO:0000256" key="13">
    <source>
        <dbReference type="ARBA" id="ARBA00022741"/>
    </source>
</evidence>